<dbReference type="Proteomes" id="UP000001116">
    <property type="component" value="Chromosome"/>
</dbReference>
<dbReference type="SUPFAM" id="SSF51569">
    <property type="entry name" value="Aldolase"/>
    <property type="match status" value="1"/>
</dbReference>
<gene>
    <name evidence="1" type="ordered locus">Krad_1087</name>
</gene>
<dbReference type="Gene3D" id="3.20.20.70">
    <property type="entry name" value="Aldolase class I"/>
    <property type="match status" value="1"/>
</dbReference>
<reference evidence="2" key="1">
    <citation type="journal article" date="2008" name="PLoS ONE">
        <title>Survival in nuclear waste, extreme resistance, and potential applications gleaned from the genome sequence of Kineococcus radiotolerans SRS30216.</title>
        <authorList>
            <person name="Bagwell C.E."/>
            <person name="Bhat S."/>
            <person name="Hawkins G.M."/>
            <person name="Smith B.W."/>
            <person name="Biswas T."/>
            <person name="Hoover T.R."/>
            <person name="Saunders E."/>
            <person name="Han C.S."/>
            <person name="Tsodikov O.V."/>
            <person name="Shimkets L.J."/>
        </authorList>
    </citation>
    <scope>NUCLEOTIDE SEQUENCE [LARGE SCALE GENOMIC DNA]</scope>
    <source>
        <strain evidence="2">ATCC BAA-149 / DSM 14245 / SRS30216</strain>
    </source>
</reference>
<dbReference type="InterPro" id="IPR009334">
    <property type="entry name" value="DUF993"/>
</dbReference>
<sequence>MSAVSERLARRGLTGDVLRLPRRRPDGGVELVEHAVSEPVDWEVPAGPARSRTAFAAAHVVPRAGAENVPGAPADLDWDATLAFRHRLWSLGLGVAEAMDTAQRGMGLDFAATTELVRRSATEAAAVGGRIAAGVGTDQLGPGPHTLDEVRAAYEEQLALVEDTGAQPILMASRHLAAAASGPEDYLALCSGLLAQVRRPAVLHWLGEVFDPALAGYWGSRPGDVAAATDTFVDLVRANAEHVDGVKVSLLDAEHEKDLRRRLPPGVRLYTGDDFNYPELVQGDGEHHSDALLGIFAGIAPAAAAALVRLDAGDVAGFRSALDPTVPLARHVFGAPTPYYKAGIAFLNFLDGRQPGYAMVGGLHSARSAVHQAETFRLADEAGVLSDPALAARRLRDYLAVHGLEV</sequence>
<evidence type="ECO:0000313" key="1">
    <source>
        <dbReference type="EMBL" id="ABS02575.1"/>
    </source>
</evidence>
<dbReference type="InterPro" id="IPR013785">
    <property type="entry name" value="Aldolase_TIM"/>
</dbReference>
<proteinExistence type="predicted"/>
<dbReference type="EMBL" id="CP000750">
    <property type="protein sequence ID" value="ABS02575.1"/>
    <property type="molecule type" value="Genomic_DNA"/>
</dbReference>
<dbReference type="HOGENOM" id="CLU_703265_0_0_11"/>
<dbReference type="AlphaFoldDB" id="A6W6Y6"/>
<dbReference type="KEGG" id="kra:Krad_1087"/>
<evidence type="ECO:0000313" key="2">
    <source>
        <dbReference type="Proteomes" id="UP000001116"/>
    </source>
</evidence>
<keyword evidence="2" id="KW-1185">Reference proteome</keyword>
<evidence type="ECO:0008006" key="3">
    <source>
        <dbReference type="Google" id="ProtNLM"/>
    </source>
</evidence>
<organism evidence="1 2">
    <name type="scientific">Kineococcus radiotolerans (strain ATCC BAA-149 / DSM 14245 / SRS30216)</name>
    <dbReference type="NCBI Taxonomy" id="266940"/>
    <lineage>
        <taxon>Bacteria</taxon>
        <taxon>Bacillati</taxon>
        <taxon>Actinomycetota</taxon>
        <taxon>Actinomycetes</taxon>
        <taxon>Kineosporiales</taxon>
        <taxon>Kineosporiaceae</taxon>
        <taxon>Kineococcus</taxon>
    </lineage>
</organism>
<protein>
    <recommendedName>
        <fullName evidence="3">Dihydrodipicolinate synthase family protein</fullName>
    </recommendedName>
</protein>
<name>A6W6Y6_KINRD</name>
<dbReference type="Pfam" id="PF06187">
    <property type="entry name" value="DUF993"/>
    <property type="match status" value="1"/>
</dbReference>
<dbReference type="eggNOG" id="COG0329">
    <property type="taxonomic scope" value="Bacteria"/>
</dbReference>
<accession>A6W6Y6</accession>
<dbReference type="STRING" id="266940.Krad_1087"/>